<evidence type="ECO:0000313" key="3">
    <source>
        <dbReference type="EMBL" id="RKD30953.1"/>
    </source>
</evidence>
<keyword evidence="4" id="KW-1185">Reference proteome</keyword>
<dbReference type="GO" id="GO:0005737">
    <property type="term" value="C:cytoplasm"/>
    <property type="evidence" value="ECO:0007669"/>
    <property type="project" value="TreeGrafter"/>
</dbReference>
<dbReference type="InterPro" id="IPR050275">
    <property type="entry name" value="PGM_Phosphatase"/>
</dbReference>
<feature type="binding site" evidence="2">
    <location>
        <begin position="7"/>
        <end position="14"/>
    </location>
    <ligand>
        <name>substrate</name>
    </ligand>
</feature>
<dbReference type="SMART" id="SM00855">
    <property type="entry name" value="PGAM"/>
    <property type="match status" value="1"/>
</dbReference>
<dbReference type="OrthoDB" id="9781415at2"/>
<dbReference type="Proteomes" id="UP000284277">
    <property type="component" value="Unassembled WGS sequence"/>
</dbReference>
<dbReference type="PROSITE" id="PS00175">
    <property type="entry name" value="PG_MUTASE"/>
    <property type="match status" value="1"/>
</dbReference>
<gene>
    <name evidence="3" type="ORF">BET01_03595</name>
</gene>
<dbReference type="InterPro" id="IPR001345">
    <property type="entry name" value="PG/BPGM_mutase_AS"/>
</dbReference>
<dbReference type="InterPro" id="IPR013078">
    <property type="entry name" value="His_Pase_superF_clade-1"/>
</dbReference>
<dbReference type="InterPro" id="IPR003094">
    <property type="entry name" value="6Pfruct_kin"/>
</dbReference>
<evidence type="ECO:0000313" key="4">
    <source>
        <dbReference type="Proteomes" id="UP000284277"/>
    </source>
</evidence>
<dbReference type="GO" id="GO:0016791">
    <property type="term" value="F:phosphatase activity"/>
    <property type="evidence" value="ECO:0007669"/>
    <property type="project" value="TreeGrafter"/>
</dbReference>
<feature type="binding site" evidence="2">
    <location>
        <position position="57"/>
    </location>
    <ligand>
        <name>substrate</name>
    </ligand>
</feature>
<sequence>MKIYLIRHGQTDWNIAGKIQGTHDIPLNETGRGQALKLAEAMDTRPVAKIFSSPLKRAANTAAMIGERQNTEICSMKQLVEVEFGKWEGLTWAEIQKEYPEEFKGWTVKPEMVSPPGGEVLEHIQGRCIGAWNEIRKITAGMEDVAIVSHGATLKHLFSFMMGYDTKKDPGIVENASITTLEFNPVTEEFLLLERNESSHLK</sequence>
<dbReference type="InterPro" id="IPR029033">
    <property type="entry name" value="His_PPase_superfam"/>
</dbReference>
<dbReference type="EMBL" id="MCIA01000023">
    <property type="protein sequence ID" value="RKD30953.1"/>
    <property type="molecule type" value="Genomic_DNA"/>
</dbReference>
<feature type="active site" description="Tele-phosphohistidine intermediate" evidence="1">
    <location>
        <position position="8"/>
    </location>
</feature>
<dbReference type="SUPFAM" id="SSF53254">
    <property type="entry name" value="Phosphoglycerate mutase-like"/>
    <property type="match status" value="1"/>
</dbReference>
<reference evidence="3 4" key="1">
    <citation type="submission" date="2016-08" db="EMBL/GenBank/DDBJ databases">
        <title>A new outlook on sporulation: Clostridium algidixylanolyticum.</title>
        <authorList>
            <person name="Poppleton D.I."/>
            <person name="Gribaldo S."/>
        </authorList>
    </citation>
    <scope>NUCLEOTIDE SEQUENCE [LARGE SCALE GENOMIC DNA]</scope>
    <source>
        <strain evidence="3 4">SPL73</strain>
    </source>
</reference>
<proteinExistence type="predicted"/>
<dbReference type="Gene3D" id="3.40.50.1240">
    <property type="entry name" value="Phosphoglycerate mutase-like"/>
    <property type="match status" value="1"/>
</dbReference>
<dbReference type="PRINTS" id="PR00991">
    <property type="entry name" value="6PFRUCTKNASE"/>
</dbReference>
<feature type="active site" description="Proton donor/acceptor" evidence="1">
    <location>
        <position position="81"/>
    </location>
</feature>
<accession>A0A419T0I0</accession>
<dbReference type="PANTHER" id="PTHR48100:SF59">
    <property type="entry name" value="ADENOSYLCOBALAMIN_ALPHA-RIBAZOLE PHOSPHATASE"/>
    <property type="match status" value="1"/>
</dbReference>
<protein>
    <submittedName>
        <fullName evidence="3">Phosphoglycerate mutase</fullName>
    </submittedName>
</protein>
<dbReference type="PIRSF" id="PIRSF000709">
    <property type="entry name" value="6PFK_2-Ptase"/>
    <property type="match status" value="1"/>
</dbReference>
<comment type="caution">
    <text evidence="3">The sequence shown here is derived from an EMBL/GenBank/DDBJ whole genome shotgun (WGS) entry which is preliminary data.</text>
</comment>
<dbReference type="GO" id="GO:0006003">
    <property type="term" value="P:fructose 2,6-bisphosphate metabolic process"/>
    <property type="evidence" value="ECO:0007669"/>
    <property type="project" value="InterPro"/>
</dbReference>
<dbReference type="Pfam" id="PF00300">
    <property type="entry name" value="His_Phos_1"/>
    <property type="match status" value="1"/>
</dbReference>
<dbReference type="GO" id="GO:0005524">
    <property type="term" value="F:ATP binding"/>
    <property type="evidence" value="ECO:0007669"/>
    <property type="project" value="InterPro"/>
</dbReference>
<dbReference type="CDD" id="cd07067">
    <property type="entry name" value="HP_PGM_like"/>
    <property type="match status" value="1"/>
</dbReference>
<dbReference type="PANTHER" id="PTHR48100">
    <property type="entry name" value="BROAD-SPECIFICITY PHOSPHATASE YOR283W-RELATED"/>
    <property type="match status" value="1"/>
</dbReference>
<name>A0A419T0I0_9FIRM</name>
<evidence type="ECO:0000256" key="2">
    <source>
        <dbReference type="PIRSR" id="PIRSR613078-2"/>
    </source>
</evidence>
<dbReference type="AlphaFoldDB" id="A0A419T0I0"/>
<evidence type="ECO:0000256" key="1">
    <source>
        <dbReference type="PIRSR" id="PIRSR613078-1"/>
    </source>
</evidence>
<dbReference type="RefSeq" id="WP_120197172.1">
    <property type="nucleotide sequence ID" value="NZ_MCIA01000023.1"/>
</dbReference>
<organism evidence="3 4">
    <name type="scientific">Lacrimispora algidixylanolytica</name>
    <dbReference type="NCBI Taxonomy" id="94868"/>
    <lineage>
        <taxon>Bacteria</taxon>
        <taxon>Bacillati</taxon>
        <taxon>Bacillota</taxon>
        <taxon>Clostridia</taxon>
        <taxon>Lachnospirales</taxon>
        <taxon>Lachnospiraceae</taxon>
        <taxon>Lacrimispora</taxon>
    </lineage>
</organism>